<feature type="compositionally biased region" description="Polar residues" evidence="1">
    <location>
        <begin position="37"/>
        <end position="49"/>
    </location>
</feature>
<organism evidence="2 3">
    <name type="scientific">Colletotrichum sojae</name>
    <dbReference type="NCBI Taxonomy" id="2175907"/>
    <lineage>
        <taxon>Eukaryota</taxon>
        <taxon>Fungi</taxon>
        <taxon>Dikarya</taxon>
        <taxon>Ascomycota</taxon>
        <taxon>Pezizomycotina</taxon>
        <taxon>Sordariomycetes</taxon>
        <taxon>Hypocreomycetidae</taxon>
        <taxon>Glomerellales</taxon>
        <taxon>Glomerellaceae</taxon>
        <taxon>Colletotrichum</taxon>
        <taxon>Colletotrichum orchidearum species complex</taxon>
    </lineage>
</organism>
<evidence type="ECO:0000313" key="3">
    <source>
        <dbReference type="Proteomes" id="UP000652219"/>
    </source>
</evidence>
<proteinExistence type="predicted"/>
<evidence type="ECO:0000256" key="1">
    <source>
        <dbReference type="SAM" id="MobiDB-lite"/>
    </source>
</evidence>
<feature type="region of interest" description="Disordered" evidence="1">
    <location>
        <begin position="26"/>
        <end position="51"/>
    </location>
</feature>
<dbReference type="Proteomes" id="UP000652219">
    <property type="component" value="Unassembled WGS sequence"/>
</dbReference>
<evidence type="ECO:0000313" key="2">
    <source>
        <dbReference type="EMBL" id="KAF6814804.1"/>
    </source>
</evidence>
<gene>
    <name evidence="2" type="ORF">CSOJ01_03815</name>
</gene>
<accession>A0A8H6MZH9</accession>
<keyword evidence="3" id="KW-1185">Reference proteome</keyword>
<dbReference type="AlphaFoldDB" id="A0A8H6MZH9"/>
<reference evidence="2 3" key="1">
    <citation type="journal article" date="2020" name="Phytopathology">
        <title>Genome Sequence Resources of Colletotrichum truncatum, C. plurivorum, C. musicola, and C. sojae: Four Species Pathogenic to Soybean (Glycine max).</title>
        <authorList>
            <person name="Rogerio F."/>
            <person name="Boufleur T.R."/>
            <person name="Ciampi-Guillardi M."/>
            <person name="Sukno S.A."/>
            <person name="Thon M.R."/>
            <person name="Massola Junior N.S."/>
            <person name="Baroncelli R."/>
        </authorList>
    </citation>
    <scope>NUCLEOTIDE SEQUENCE [LARGE SCALE GENOMIC DNA]</scope>
    <source>
        <strain evidence="2 3">LFN0009</strain>
    </source>
</reference>
<protein>
    <submittedName>
        <fullName evidence="2">Uncharacterized protein</fullName>
    </submittedName>
</protein>
<comment type="caution">
    <text evidence="2">The sequence shown here is derived from an EMBL/GenBank/DDBJ whole genome shotgun (WGS) entry which is preliminary data.</text>
</comment>
<dbReference type="EMBL" id="WIGN01000040">
    <property type="protein sequence ID" value="KAF6814804.1"/>
    <property type="molecule type" value="Genomic_DNA"/>
</dbReference>
<feature type="region of interest" description="Disordered" evidence="1">
    <location>
        <begin position="89"/>
        <end position="116"/>
    </location>
</feature>
<sequence>MLPDAVLACFLLPVADPTAVRPARGPAQAGCNIRSRPPNTVHQQSQSPIGTRPRLAVETNKVAPPRRGASASAGGVALQLASLCTSRRSRAPHRWASPSPHTYEDGRGLMSERPAGNLSRGSVLASAPLPLHSPVLAADRTACCRHAVPSPSTSLSFCPGVSTGLGPASYDR</sequence>
<name>A0A8H6MZH9_9PEZI</name>